<evidence type="ECO:0000313" key="2">
    <source>
        <dbReference type="Proteomes" id="UP000215127"/>
    </source>
</evidence>
<reference evidence="1 2" key="1">
    <citation type="submission" date="2016-06" db="EMBL/GenBank/DDBJ databases">
        <authorList>
            <person name="Kjaerup R.B."/>
            <person name="Dalgaard T.S."/>
            <person name="Juul-Madsen H.R."/>
        </authorList>
    </citation>
    <scope>NUCLEOTIDE SEQUENCE [LARGE SCALE GENOMIC DNA]</scope>
</reference>
<keyword evidence="2" id="KW-1185">Reference proteome</keyword>
<sequence length="78" mass="8238">MSYLARRAAATVRLANTITTRRGLVGISAGRAATIVRLTSNAPGRIHARSTARRAVPGVRLVNTAWRPDMPAQGSSIA</sequence>
<dbReference type="EMBL" id="LT853695">
    <property type="protein sequence ID" value="SMQ49529.1"/>
    <property type="molecule type" value="Genomic_DNA"/>
</dbReference>
<dbReference type="Proteomes" id="UP000215127">
    <property type="component" value="Chromosome 4"/>
</dbReference>
<evidence type="ECO:0000313" key="1">
    <source>
        <dbReference type="EMBL" id="SMQ49529.1"/>
    </source>
</evidence>
<dbReference type="AlphaFoldDB" id="A0A1X7RQ37"/>
<accession>A0A1X7RQ37</accession>
<protein>
    <submittedName>
        <fullName evidence="1">Uncharacterized protein</fullName>
    </submittedName>
</protein>
<proteinExistence type="predicted"/>
<organism evidence="1 2">
    <name type="scientific">Zymoseptoria tritici (strain ST99CH_3D7)</name>
    <dbReference type="NCBI Taxonomy" id="1276538"/>
    <lineage>
        <taxon>Eukaryota</taxon>
        <taxon>Fungi</taxon>
        <taxon>Dikarya</taxon>
        <taxon>Ascomycota</taxon>
        <taxon>Pezizomycotina</taxon>
        <taxon>Dothideomycetes</taxon>
        <taxon>Dothideomycetidae</taxon>
        <taxon>Mycosphaerellales</taxon>
        <taxon>Mycosphaerellaceae</taxon>
        <taxon>Zymoseptoria</taxon>
    </lineage>
</organism>
<gene>
    <name evidence="1" type="ORF">ZT3D7_G4680</name>
</gene>
<name>A0A1X7RQ37_ZYMT9</name>